<dbReference type="EMBL" id="DRBS01000323">
    <property type="protein sequence ID" value="HDD44949.1"/>
    <property type="molecule type" value="Genomic_DNA"/>
</dbReference>
<evidence type="ECO:0000313" key="2">
    <source>
        <dbReference type="EMBL" id="HDD44949.1"/>
    </source>
</evidence>
<keyword evidence="1" id="KW-1133">Transmembrane helix</keyword>
<accession>A0A7C0Y6K7</accession>
<protein>
    <submittedName>
        <fullName evidence="2">Uncharacterized protein</fullName>
    </submittedName>
</protein>
<feature type="non-terminal residue" evidence="2">
    <location>
        <position position="1"/>
    </location>
</feature>
<dbReference type="Proteomes" id="UP000886289">
    <property type="component" value="Unassembled WGS sequence"/>
</dbReference>
<feature type="transmembrane region" description="Helical" evidence="1">
    <location>
        <begin position="14"/>
        <end position="40"/>
    </location>
</feature>
<name>A0A7C0Y6K7_DESA2</name>
<sequence>EIISPIKLKKQKKLLQWTIFLSILILFFWLIDFCFNWWAIKKQTENIKNKMHHIYSTLFPKEKRIVSPLYQLQSHFKTLKEKENILVGISPLDILLKLSKVKRNGIIFREIHMDKKRVIIKGIANSLSNIDNVKKQLEQVWSQAKILDSKVLEPKKIHFTIMVEDKKE</sequence>
<reference evidence="2" key="1">
    <citation type="journal article" date="2020" name="mSystems">
        <title>Genome- and Community-Level Interaction Insights into Carbon Utilization and Element Cycling Functions of Hydrothermarchaeota in Hydrothermal Sediment.</title>
        <authorList>
            <person name="Zhou Z."/>
            <person name="Liu Y."/>
            <person name="Xu W."/>
            <person name="Pan J."/>
            <person name="Luo Z.H."/>
            <person name="Li M."/>
        </authorList>
    </citation>
    <scope>NUCLEOTIDE SEQUENCE [LARGE SCALE GENOMIC DNA]</scope>
    <source>
        <strain evidence="2">HyVt-233</strain>
    </source>
</reference>
<organism evidence="2">
    <name type="scientific">Desulfofervidus auxilii</name>
    <dbReference type="NCBI Taxonomy" id="1621989"/>
    <lineage>
        <taxon>Bacteria</taxon>
        <taxon>Pseudomonadati</taxon>
        <taxon>Thermodesulfobacteriota</taxon>
        <taxon>Candidatus Desulfofervidia</taxon>
        <taxon>Candidatus Desulfofervidales</taxon>
        <taxon>Candidatus Desulfofervidaceae</taxon>
        <taxon>Candidatus Desulfofervidus</taxon>
    </lineage>
</organism>
<proteinExistence type="predicted"/>
<keyword evidence="1" id="KW-0472">Membrane</keyword>
<evidence type="ECO:0000256" key="1">
    <source>
        <dbReference type="SAM" id="Phobius"/>
    </source>
</evidence>
<gene>
    <name evidence="2" type="ORF">ENG63_08845</name>
</gene>
<comment type="caution">
    <text evidence="2">The sequence shown here is derived from an EMBL/GenBank/DDBJ whole genome shotgun (WGS) entry which is preliminary data.</text>
</comment>
<keyword evidence="1" id="KW-0812">Transmembrane</keyword>
<dbReference type="AlphaFoldDB" id="A0A7C0Y6K7"/>